<reference evidence="1" key="3">
    <citation type="submission" date="2016-07" db="EMBL/GenBank/DDBJ databases">
        <title>Evolution of pathogenesis and genome organization in the Tremellales.</title>
        <authorList>
            <person name="Cuomo C."/>
            <person name="Litvintseva A."/>
            <person name="Heitman J."/>
            <person name="Chen Y."/>
            <person name="Sun S."/>
            <person name="Springer D."/>
            <person name="Dromer F."/>
            <person name="Young S."/>
            <person name="Zeng Q."/>
            <person name="Chapman S."/>
            <person name="Gujja S."/>
            <person name="Saif S."/>
            <person name="Birren B."/>
        </authorList>
    </citation>
    <scope>NUCLEOTIDE SEQUENCE</scope>
    <source>
        <strain evidence="1">CBS 10737</strain>
    </source>
</reference>
<evidence type="ECO:0000313" key="3">
    <source>
        <dbReference type="Proteomes" id="UP000094020"/>
    </source>
</evidence>
<dbReference type="GeneID" id="30169596"/>
<dbReference type="InterPro" id="IPR032710">
    <property type="entry name" value="NTF2-like_dom_sf"/>
</dbReference>
<organism evidence="1">
    <name type="scientific">Kwoniella pini CBS 10737</name>
    <dbReference type="NCBI Taxonomy" id="1296096"/>
    <lineage>
        <taxon>Eukaryota</taxon>
        <taxon>Fungi</taxon>
        <taxon>Dikarya</taxon>
        <taxon>Basidiomycota</taxon>
        <taxon>Agaricomycotina</taxon>
        <taxon>Tremellomycetes</taxon>
        <taxon>Tremellales</taxon>
        <taxon>Cryptococcaceae</taxon>
        <taxon>Kwoniella</taxon>
    </lineage>
</organism>
<sequence>MTVTESYFQGAIDLILGGDLPGFLEQYVEDNVEWMVINAEVKSSPFSGLYHSKQEYFATAAPLFGAFNGPTKFELERSTLAGNLAFLELRGTAVGKKDGKTMVGYWVWILEFDDGEEKPKIKKIKEYFDSALSKEFIENNQ</sequence>
<dbReference type="EMBL" id="KI894007">
    <property type="protein sequence ID" value="OCF53920.1"/>
    <property type="molecule type" value="Genomic_DNA"/>
</dbReference>
<dbReference type="AlphaFoldDB" id="A0A1B9IF41"/>
<dbReference type="RefSeq" id="XP_019015139.1">
    <property type="nucleotide sequence ID" value="XM_019153001.1"/>
</dbReference>
<dbReference type="EMBL" id="CP144519">
    <property type="protein sequence ID" value="WWC66200.1"/>
    <property type="molecule type" value="Genomic_DNA"/>
</dbReference>
<evidence type="ECO:0008006" key="4">
    <source>
        <dbReference type="Google" id="ProtNLM"/>
    </source>
</evidence>
<dbReference type="SUPFAM" id="SSF54427">
    <property type="entry name" value="NTF2-like"/>
    <property type="match status" value="1"/>
</dbReference>
<protein>
    <recommendedName>
        <fullName evidence="4">SnoaL-like domain-containing protein</fullName>
    </recommendedName>
</protein>
<name>A0A1B9IF41_9TREE</name>
<accession>A0A1B9IF41</accession>
<keyword evidence="3" id="KW-1185">Reference proteome</keyword>
<reference evidence="1" key="1">
    <citation type="submission" date="2013-07" db="EMBL/GenBank/DDBJ databases">
        <title>The Genome Sequence of Cryptococcus pinus CBS10737.</title>
        <authorList>
            <consortium name="The Broad Institute Genome Sequencing Platform"/>
            <person name="Cuomo C."/>
            <person name="Litvintseva A."/>
            <person name="Chen Y."/>
            <person name="Heitman J."/>
            <person name="Sun S."/>
            <person name="Springer D."/>
            <person name="Dromer F."/>
            <person name="Young S.K."/>
            <person name="Zeng Q."/>
            <person name="Gargeya S."/>
            <person name="Fitzgerald M."/>
            <person name="Abouelleil A."/>
            <person name="Alvarado L."/>
            <person name="Berlin A.M."/>
            <person name="Chapman S.B."/>
            <person name="Dewar J."/>
            <person name="Goldberg J."/>
            <person name="Griggs A."/>
            <person name="Gujja S."/>
            <person name="Hansen M."/>
            <person name="Howarth C."/>
            <person name="Imamovic A."/>
            <person name="Larimer J."/>
            <person name="McCowan C."/>
            <person name="Murphy C."/>
            <person name="Pearson M."/>
            <person name="Priest M."/>
            <person name="Roberts A."/>
            <person name="Saif S."/>
            <person name="Shea T."/>
            <person name="Sykes S."/>
            <person name="Wortman J."/>
            <person name="Nusbaum C."/>
            <person name="Birren B."/>
        </authorList>
    </citation>
    <scope>NUCLEOTIDE SEQUENCE [LARGE SCALE GENOMIC DNA]</scope>
    <source>
        <strain evidence="1">CBS 10737</strain>
    </source>
</reference>
<evidence type="ECO:0000313" key="1">
    <source>
        <dbReference type="EMBL" id="OCF53920.1"/>
    </source>
</evidence>
<reference evidence="2" key="4">
    <citation type="submission" date="2024-02" db="EMBL/GenBank/DDBJ databases">
        <title>Comparative genomics of Cryptococcus and Kwoniella reveals pathogenesis evolution and contrasting modes of karyotype evolution via chromosome fusion or intercentromeric recombination.</title>
        <authorList>
            <person name="Coelho M.A."/>
            <person name="David-Palma M."/>
            <person name="Shea T."/>
            <person name="Bowers K."/>
            <person name="McGinley-Smith S."/>
            <person name="Mohammad A.W."/>
            <person name="Gnirke A."/>
            <person name="Yurkov A.M."/>
            <person name="Nowrousian M."/>
            <person name="Sun S."/>
            <person name="Cuomo C.A."/>
            <person name="Heitman J."/>
        </authorList>
    </citation>
    <scope>NUCLEOTIDE SEQUENCE</scope>
    <source>
        <strain evidence="2">CBS 10737</strain>
    </source>
</reference>
<dbReference type="KEGG" id="kpin:30169596"/>
<dbReference type="OrthoDB" id="2561307at2759"/>
<dbReference type="Proteomes" id="UP000094020">
    <property type="component" value="Chromosome 1"/>
</dbReference>
<reference evidence="2" key="2">
    <citation type="submission" date="2013-07" db="EMBL/GenBank/DDBJ databases">
        <authorList>
            <consortium name="The Broad Institute Genome Sequencing Platform"/>
            <person name="Cuomo C."/>
            <person name="Litvintseva A."/>
            <person name="Chen Y."/>
            <person name="Heitman J."/>
            <person name="Sun S."/>
            <person name="Springer D."/>
            <person name="Dromer F."/>
            <person name="Young S.K."/>
            <person name="Zeng Q."/>
            <person name="Gargeya S."/>
            <person name="Fitzgerald M."/>
            <person name="Abouelleil A."/>
            <person name="Alvarado L."/>
            <person name="Berlin A.M."/>
            <person name="Chapman S.B."/>
            <person name="Dewar J."/>
            <person name="Goldberg J."/>
            <person name="Griggs A."/>
            <person name="Gujja S."/>
            <person name="Hansen M."/>
            <person name="Howarth C."/>
            <person name="Imamovic A."/>
            <person name="Larimer J."/>
            <person name="McCowan C."/>
            <person name="Murphy C."/>
            <person name="Pearson M."/>
            <person name="Priest M."/>
            <person name="Roberts A."/>
            <person name="Saif S."/>
            <person name="Shea T."/>
            <person name="Sykes S."/>
            <person name="Wortman J."/>
            <person name="Nusbaum C."/>
            <person name="Birren B."/>
        </authorList>
    </citation>
    <scope>NUCLEOTIDE SEQUENCE</scope>
    <source>
        <strain evidence="2">CBS 10737</strain>
    </source>
</reference>
<gene>
    <name evidence="1" type="ORF">I206_01227</name>
    <name evidence="2" type="ORF">I206_100101</name>
</gene>
<dbReference type="Gene3D" id="3.10.450.50">
    <property type="match status" value="1"/>
</dbReference>
<proteinExistence type="predicted"/>
<evidence type="ECO:0000313" key="2">
    <source>
        <dbReference type="EMBL" id="WWC66200.1"/>
    </source>
</evidence>